<dbReference type="EMBL" id="JACIVI010000001">
    <property type="protein sequence ID" value="MBB1161395.1"/>
    <property type="molecule type" value="Genomic_DNA"/>
</dbReference>
<evidence type="ECO:0000256" key="1">
    <source>
        <dbReference type="SAM" id="MobiDB-lite"/>
    </source>
</evidence>
<gene>
    <name evidence="2" type="primary">bamC</name>
    <name evidence="2" type="ORF">H4F90_05295</name>
</gene>
<feature type="region of interest" description="Disordered" evidence="1">
    <location>
        <begin position="68"/>
        <end position="94"/>
    </location>
</feature>
<sequence>MHRRFPALRLAPFCLLIALGGCSSINKTLEGEKVDYRSGGSKQVNLDVPPDLTQLQKDSRYQPVDGTITASSVQSGGGPVAGASREASVAPSTVGSTRLMRDGNQRWLVTSMTPEQLWPLLQQFWQERGFELETEQRELGLMQTTWVENRAKIPQDLIRRALGSVLDGLYDSGERDAYRTRIERTGSGAEVYISHRGAIEVYVRNDQSQTAWQPRPSDPDLEATMLSRLMLKLGATEEQAKAQNQQIAAAPSAASARARLLPGTPAAGIAVDEGFDRAWRRVGLALDRVGFTVEDRDRGQGVYFVRYVDPNETAPKEPGLFRRIFGGSAPKEGGPSRYRIVAERAAGNQTVLRVQTEKGEAASTPAAKRILDLLVAELR</sequence>
<dbReference type="AlphaFoldDB" id="A0A839HH00"/>
<dbReference type="Pfam" id="PF06804">
    <property type="entry name" value="Lipoprotein_18"/>
    <property type="match status" value="1"/>
</dbReference>
<comment type="caution">
    <text evidence="2">The sequence shown here is derived from an EMBL/GenBank/DDBJ whole genome shotgun (WGS) entry which is preliminary data.</text>
</comment>
<dbReference type="InterPro" id="IPR010653">
    <property type="entry name" value="NlpB/DapX"/>
</dbReference>
<dbReference type="InterPro" id="IPR042268">
    <property type="entry name" value="BamC_C"/>
</dbReference>
<organism evidence="2 3">
    <name type="scientific">Aquariibacter albus</name>
    <dbReference type="NCBI Taxonomy" id="2759899"/>
    <lineage>
        <taxon>Bacteria</taxon>
        <taxon>Pseudomonadati</taxon>
        <taxon>Pseudomonadota</taxon>
        <taxon>Betaproteobacteria</taxon>
        <taxon>Burkholderiales</taxon>
        <taxon>Sphaerotilaceae</taxon>
        <taxon>Aquariibacter</taxon>
    </lineage>
</organism>
<dbReference type="Proteomes" id="UP000586093">
    <property type="component" value="Unassembled WGS sequence"/>
</dbReference>
<keyword evidence="3" id="KW-1185">Reference proteome</keyword>
<dbReference type="RefSeq" id="WP_182662145.1">
    <property type="nucleotide sequence ID" value="NZ_JACIVI010000001.1"/>
</dbReference>
<dbReference type="Gene3D" id="3.30.310.170">
    <property type="entry name" value="Outer membrane protein assembly factor BamC"/>
    <property type="match status" value="1"/>
</dbReference>
<evidence type="ECO:0000313" key="2">
    <source>
        <dbReference type="EMBL" id="MBB1161395.1"/>
    </source>
</evidence>
<reference evidence="2 3" key="1">
    <citation type="submission" date="2020-08" db="EMBL/GenBank/DDBJ databases">
        <title>Aquariorum lacteus gen. nov., sp. nov., a new member of the family Comamonadaceae, isolated from freshwater aquarium.</title>
        <authorList>
            <person name="Chun S.-J."/>
        </authorList>
    </citation>
    <scope>NUCLEOTIDE SEQUENCE [LARGE SCALE GENOMIC DNA]</scope>
    <source>
        <strain evidence="2 3">SJAQ100</strain>
    </source>
</reference>
<protein>
    <submittedName>
        <fullName evidence="2">Outer membrane protein assembly factor BamC</fullName>
    </submittedName>
</protein>
<dbReference type="PROSITE" id="PS51257">
    <property type="entry name" value="PROKAR_LIPOPROTEIN"/>
    <property type="match status" value="1"/>
</dbReference>
<evidence type="ECO:0000313" key="3">
    <source>
        <dbReference type="Proteomes" id="UP000586093"/>
    </source>
</evidence>
<name>A0A839HH00_9BURK</name>
<proteinExistence type="predicted"/>
<accession>A0A839HH00</accession>